<feature type="transmembrane region" description="Helical" evidence="1">
    <location>
        <begin position="85"/>
        <end position="105"/>
    </location>
</feature>
<gene>
    <name evidence="2" type="ORF">EDB81DRAFT_762032</name>
</gene>
<evidence type="ECO:0008006" key="4">
    <source>
        <dbReference type="Google" id="ProtNLM"/>
    </source>
</evidence>
<dbReference type="EMBL" id="JAGMUV010000013">
    <property type="protein sequence ID" value="KAH7136346.1"/>
    <property type="molecule type" value="Genomic_DNA"/>
</dbReference>
<organism evidence="2 3">
    <name type="scientific">Dactylonectria macrodidyma</name>
    <dbReference type="NCBI Taxonomy" id="307937"/>
    <lineage>
        <taxon>Eukaryota</taxon>
        <taxon>Fungi</taxon>
        <taxon>Dikarya</taxon>
        <taxon>Ascomycota</taxon>
        <taxon>Pezizomycotina</taxon>
        <taxon>Sordariomycetes</taxon>
        <taxon>Hypocreomycetidae</taxon>
        <taxon>Hypocreales</taxon>
        <taxon>Nectriaceae</taxon>
        <taxon>Dactylonectria</taxon>
    </lineage>
</organism>
<keyword evidence="3" id="KW-1185">Reference proteome</keyword>
<proteinExistence type="predicted"/>
<feature type="transmembrane region" description="Helical" evidence="1">
    <location>
        <begin position="20"/>
        <end position="38"/>
    </location>
</feature>
<keyword evidence="1" id="KW-0472">Membrane</keyword>
<evidence type="ECO:0000313" key="2">
    <source>
        <dbReference type="EMBL" id="KAH7136346.1"/>
    </source>
</evidence>
<keyword evidence="1" id="KW-0812">Transmembrane</keyword>
<protein>
    <recommendedName>
        <fullName evidence="4">MARVEL domain-containing protein</fullName>
    </recommendedName>
</protein>
<dbReference type="Proteomes" id="UP000738349">
    <property type="component" value="Unassembled WGS sequence"/>
</dbReference>
<feature type="transmembrane region" description="Helical" evidence="1">
    <location>
        <begin position="117"/>
        <end position="143"/>
    </location>
</feature>
<comment type="caution">
    <text evidence="2">The sequence shown here is derived from an EMBL/GenBank/DDBJ whole genome shotgun (WGS) entry which is preliminary data.</text>
</comment>
<dbReference type="AlphaFoldDB" id="A0A9P9EGW9"/>
<evidence type="ECO:0000256" key="1">
    <source>
        <dbReference type="SAM" id="Phobius"/>
    </source>
</evidence>
<accession>A0A9P9EGW9</accession>
<keyword evidence="1" id="KW-1133">Transmembrane helix</keyword>
<name>A0A9P9EGW9_9HYPO</name>
<sequence>MAFAALKKYEPYFAPRFKTPIHMVQLVLIIGVVAVSAARMTMKNAPRGRANTIGLAMGVKSLIILGYQLLTEHVDRFNSWASLKAFMILNCLEVAFWGAVAFLTLQANINKCDGTSCTLGWIVVVLAVILNILANYIAIVSVLDWKHFRNYRMPRGIKISSVRSDQESLATLQVPSRQ</sequence>
<feature type="transmembrane region" description="Helical" evidence="1">
    <location>
        <begin position="50"/>
        <end position="70"/>
    </location>
</feature>
<dbReference type="OrthoDB" id="3436860at2759"/>
<reference evidence="2" key="1">
    <citation type="journal article" date="2021" name="Nat. Commun.">
        <title>Genetic determinants of endophytism in the Arabidopsis root mycobiome.</title>
        <authorList>
            <person name="Mesny F."/>
            <person name="Miyauchi S."/>
            <person name="Thiergart T."/>
            <person name="Pickel B."/>
            <person name="Atanasova L."/>
            <person name="Karlsson M."/>
            <person name="Huettel B."/>
            <person name="Barry K.W."/>
            <person name="Haridas S."/>
            <person name="Chen C."/>
            <person name="Bauer D."/>
            <person name="Andreopoulos W."/>
            <person name="Pangilinan J."/>
            <person name="LaButti K."/>
            <person name="Riley R."/>
            <person name="Lipzen A."/>
            <person name="Clum A."/>
            <person name="Drula E."/>
            <person name="Henrissat B."/>
            <person name="Kohler A."/>
            <person name="Grigoriev I.V."/>
            <person name="Martin F.M."/>
            <person name="Hacquard S."/>
        </authorList>
    </citation>
    <scope>NUCLEOTIDE SEQUENCE</scope>
    <source>
        <strain evidence="2">MPI-CAGE-AT-0147</strain>
    </source>
</reference>
<evidence type="ECO:0000313" key="3">
    <source>
        <dbReference type="Proteomes" id="UP000738349"/>
    </source>
</evidence>